<dbReference type="Pfam" id="PF00999">
    <property type="entry name" value="Na_H_Exchanger"/>
    <property type="match status" value="1"/>
</dbReference>
<dbReference type="Gene3D" id="1.20.1530.20">
    <property type="match status" value="1"/>
</dbReference>
<keyword evidence="6" id="KW-0630">Potassium</keyword>
<keyword evidence="2" id="KW-0813">Transport</keyword>
<dbReference type="EMBL" id="CAMGYJ010000009">
    <property type="protein sequence ID" value="CAI0471780.1"/>
    <property type="molecule type" value="Genomic_DNA"/>
</dbReference>
<dbReference type="GO" id="GO:0015297">
    <property type="term" value="F:antiporter activity"/>
    <property type="evidence" value="ECO:0007669"/>
    <property type="project" value="UniProtKB-KW"/>
</dbReference>
<protein>
    <recommendedName>
        <fullName evidence="18">Cation/H+ exchanger domain-containing protein</fullName>
    </recommendedName>
</protein>
<feature type="domain" description="Cation/H(+) antiporter central" evidence="14">
    <location>
        <begin position="510"/>
        <end position="643"/>
    </location>
</feature>
<dbReference type="InterPro" id="IPR038770">
    <property type="entry name" value="Na+/solute_symporter_sf"/>
</dbReference>
<dbReference type="AlphaFoldDB" id="A0AAV0PMK8"/>
<feature type="transmembrane region" description="Helical" evidence="12">
    <location>
        <begin position="35"/>
        <end position="54"/>
    </location>
</feature>
<gene>
    <name evidence="16" type="ORF">LITE_LOCUS39020</name>
</gene>
<dbReference type="PANTHER" id="PTHR32468">
    <property type="entry name" value="CATION/H + ANTIPORTER"/>
    <property type="match status" value="1"/>
</dbReference>
<dbReference type="InterPro" id="IPR050794">
    <property type="entry name" value="CPA2_transporter"/>
</dbReference>
<name>A0AAV0PMK8_9ROSI</name>
<feature type="transmembrane region" description="Helical" evidence="12">
    <location>
        <begin position="358"/>
        <end position="384"/>
    </location>
</feature>
<feature type="transmembrane region" description="Helical" evidence="12">
    <location>
        <begin position="278"/>
        <end position="309"/>
    </location>
</feature>
<keyword evidence="17" id="KW-1185">Reference proteome</keyword>
<keyword evidence="5 12" id="KW-0812">Transmembrane</keyword>
<keyword evidence="3" id="KW-0050">Antiport</keyword>
<dbReference type="GO" id="GO:0006885">
    <property type="term" value="P:regulation of pH"/>
    <property type="evidence" value="ECO:0007669"/>
    <property type="project" value="TreeGrafter"/>
</dbReference>
<feature type="transmembrane region" description="Helical" evidence="12">
    <location>
        <begin position="329"/>
        <end position="346"/>
    </location>
</feature>
<dbReference type="FunFam" id="1.20.1530.20:FF:000003">
    <property type="entry name" value="Cation/H(+) antiporter 15"/>
    <property type="match status" value="1"/>
</dbReference>
<evidence type="ECO:0000256" key="5">
    <source>
        <dbReference type="ARBA" id="ARBA00022692"/>
    </source>
</evidence>
<dbReference type="GO" id="GO:0012505">
    <property type="term" value="C:endomembrane system"/>
    <property type="evidence" value="ECO:0007669"/>
    <property type="project" value="TreeGrafter"/>
</dbReference>
<sequence length="850" mass="90757">MPTLSLGKEITMAVNITSIKTSSNGAWQGDNPLDFAFPLLILQTILILAVSRSLAFLLKPLRQPKVIAEIVGGILLGPSAFGRNHHYMHRVFPKWSAPILESVASIGLLFFLFLVGLELDLSSIRRSGSRAFGIAAAGITLPFVCGIGVAFVLRSTIAGEDQVGYGQFIVFMGVALSITAFPVLARILAELKLLTTRVGETAMAAAAFNDVAAWILLALAVALAGDGVPGGPHKSPLVSVWVMLSGLGFVGFMMLAVRPAMRWVAGRCSSEHDAVDEAYICLTLAGVMASGFVTDLIGIHAIFGAFVFGLTIPKGGAFAERLMERIEDFVSGLLLPLYFASSGLKTDVASIRGGKSWGLLALVITTACAGKILGTFAVAMMYMIPAREALVLGLLMNTKGLVELIVLNIGKEKKVLNDETFAILVLMALFTTFITTPTVMLIYKPARHGGGAAASSSSHSGTPRRKLGDLTATKESKDELRMLACLHGPGNVPSLITLVESIRSTKISQLKLFVMHLVELTERSSSIIMVQRARKNGFPFFNRRRGGRWHDRLSGAFQAYSQLGRVKVRPTTAISALATMHEDICHVAETKRVAVIILPFHKQYWGDDSVENVGHGWRGVNQRVLKHAPCSVGLLVDRGLGQASRPNPSQRVCVLFFGGPDDREALELGGRMAEHPAVKVTVVRFVEREEADGVSKAVTLRPSPSKSPEQNYSFSTAELDEAALGELRSKWEEAVEYKEKVASSNVTEGVVALGRSGDYDLMVVGKGRFPSAMVAEIADRQAEHAELGPIGDVLASDRNGVVSSVLVIQQHDVAHAEEVPVVKVVDNGGGGGSSSAAAAATTGEMGDSVV</sequence>
<evidence type="ECO:0000256" key="7">
    <source>
        <dbReference type="ARBA" id="ARBA00022989"/>
    </source>
</evidence>
<evidence type="ECO:0000256" key="1">
    <source>
        <dbReference type="ARBA" id="ARBA00004141"/>
    </source>
</evidence>
<proteinExistence type="inferred from homology"/>
<feature type="transmembrane region" description="Helical" evidence="12">
    <location>
        <begin position="421"/>
        <end position="443"/>
    </location>
</feature>
<evidence type="ECO:0000256" key="12">
    <source>
        <dbReference type="SAM" id="Phobius"/>
    </source>
</evidence>
<accession>A0AAV0PMK8</accession>
<feature type="region of interest" description="Disordered" evidence="11">
    <location>
        <begin position="452"/>
        <end position="471"/>
    </location>
</feature>
<dbReference type="InterPro" id="IPR057291">
    <property type="entry name" value="CHX17_2nd"/>
</dbReference>
<dbReference type="GO" id="GO:0006813">
    <property type="term" value="P:potassium ion transport"/>
    <property type="evidence" value="ECO:0007669"/>
    <property type="project" value="UniProtKB-KW"/>
</dbReference>
<dbReference type="Pfam" id="PF23259">
    <property type="entry name" value="CHX17_C"/>
    <property type="match status" value="1"/>
</dbReference>
<feature type="transmembrane region" description="Helical" evidence="12">
    <location>
        <begin position="201"/>
        <end position="225"/>
    </location>
</feature>
<keyword evidence="9 12" id="KW-0472">Membrane</keyword>
<evidence type="ECO:0000256" key="3">
    <source>
        <dbReference type="ARBA" id="ARBA00022449"/>
    </source>
</evidence>
<feature type="transmembrane region" description="Helical" evidence="12">
    <location>
        <begin position="66"/>
        <end position="83"/>
    </location>
</feature>
<feature type="transmembrane region" description="Helical" evidence="12">
    <location>
        <begin position="165"/>
        <end position="189"/>
    </location>
</feature>
<keyword evidence="4" id="KW-0633">Potassium transport</keyword>
<dbReference type="InterPro" id="IPR006153">
    <property type="entry name" value="Cation/H_exchanger_TM"/>
</dbReference>
<evidence type="ECO:0000256" key="11">
    <source>
        <dbReference type="SAM" id="MobiDB-lite"/>
    </source>
</evidence>
<comment type="similarity">
    <text evidence="10">Belongs to the monovalent cation:proton antiporter 2 (CPA2) transporter (TC 2.A.37) family. CHX (TC 2.A.37.4) subfamily.</text>
</comment>
<organism evidence="16 17">
    <name type="scientific">Linum tenue</name>
    <dbReference type="NCBI Taxonomy" id="586396"/>
    <lineage>
        <taxon>Eukaryota</taxon>
        <taxon>Viridiplantae</taxon>
        <taxon>Streptophyta</taxon>
        <taxon>Embryophyta</taxon>
        <taxon>Tracheophyta</taxon>
        <taxon>Spermatophyta</taxon>
        <taxon>Magnoliopsida</taxon>
        <taxon>eudicotyledons</taxon>
        <taxon>Gunneridae</taxon>
        <taxon>Pentapetalae</taxon>
        <taxon>rosids</taxon>
        <taxon>fabids</taxon>
        <taxon>Malpighiales</taxon>
        <taxon>Linaceae</taxon>
        <taxon>Linum</taxon>
    </lineage>
</organism>
<dbReference type="GO" id="GO:1902600">
    <property type="term" value="P:proton transmembrane transport"/>
    <property type="evidence" value="ECO:0007669"/>
    <property type="project" value="InterPro"/>
</dbReference>
<dbReference type="Proteomes" id="UP001154282">
    <property type="component" value="Unassembled WGS sequence"/>
</dbReference>
<feature type="transmembrane region" description="Helical" evidence="12">
    <location>
        <begin position="237"/>
        <end position="257"/>
    </location>
</feature>
<reference evidence="16" key="1">
    <citation type="submission" date="2022-08" db="EMBL/GenBank/DDBJ databases">
        <authorList>
            <person name="Gutierrez-Valencia J."/>
        </authorList>
    </citation>
    <scope>NUCLEOTIDE SEQUENCE</scope>
</reference>
<keyword evidence="8" id="KW-0406">Ion transport</keyword>
<evidence type="ECO:0000256" key="6">
    <source>
        <dbReference type="ARBA" id="ARBA00022958"/>
    </source>
</evidence>
<evidence type="ECO:0000259" key="15">
    <source>
        <dbReference type="Pfam" id="PF23259"/>
    </source>
</evidence>
<keyword evidence="7 12" id="KW-1133">Transmembrane helix</keyword>
<evidence type="ECO:0000256" key="9">
    <source>
        <dbReference type="ARBA" id="ARBA00023136"/>
    </source>
</evidence>
<evidence type="ECO:0000259" key="13">
    <source>
        <dbReference type="Pfam" id="PF00999"/>
    </source>
</evidence>
<dbReference type="PANTHER" id="PTHR32468:SF0">
    <property type="entry name" value="K(+)_H(+) ANTIPORTER 1"/>
    <property type="match status" value="1"/>
</dbReference>
<evidence type="ECO:0008006" key="18">
    <source>
        <dbReference type="Google" id="ProtNLM"/>
    </source>
</evidence>
<feature type="domain" description="Cation/H+ exchanger transmembrane" evidence="13">
    <location>
        <begin position="51"/>
        <end position="439"/>
    </location>
</feature>
<feature type="transmembrane region" description="Helical" evidence="12">
    <location>
        <begin position="390"/>
        <end position="409"/>
    </location>
</feature>
<evidence type="ECO:0000313" key="16">
    <source>
        <dbReference type="EMBL" id="CAI0471780.1"/>
    </source>
</evidence>
<feature type="transmembrane region" description="Helical" evidence="12">
    <location>
        <begin position="95"/>
        <end position="119"/>
    </location>
</feature>
<dbReference type="Gene3D" id="3.40.50.12370">
    <property type="match status" value="1"/>
</dbReference>
<evidence type="ECO:0000313" key="17">
    <source>
        <dbReference type="Proteomes" id="UP001154282"/>
    </source>
</evidence>
<evidence type="ECO:0000256" key="10">
    <source>
        <dbReference type="ARBA" id="ARBA00038341"/>
    </source>
</evidence>
<feature type="domain" description="Cation/H(+) antiporter C-terminal" evidence="15">
    <location>
        <begin position="651"/>
        <end position="811"/>
    </location>
</feature>
<evidence type="ECO:0000259" key="14">
    <source>
        <dbReference type="Pfam" id="PF23256"/>
    </source>
</evidence>
<dbReference type="GO" id="GO:0016020">
    <property type="term" value="C:membrane"/>
    <property type="evidence" value="ECO:0007669"/>
    <property type="project" value="UniProtKB-SubCell"/>
</dbReference>
<comment type="caution">
    <text evidence="16">The sequence shown here is derived from an EMBL/GenBank/DDBJ whole genome shotgun (WGS) entry which is preliminary data.</text>
</comment>
<dbReference type="InterPro" id="IPR057290">
    <property type="entry name" value="CHX17_C"/>
</dbReference>
<dbReference type="Pfam" id="PF23256">
    <property type="entry name" value="CHX17_2nd"/>
    <property type="match status" value="1"/>
</dbReference>
<evidence type="ECO:0000256" key="8">
    <source>
        <dbReference type="ARBA" id="ARBA00023065"/>
    </source>
</evidence>
<evidence type="ECO:0000256" key="4">
    <source>
        <dbReference type="ARBA" id="ARBA00022538"/>
    </source>
</evidence>
<feature type="transmembrane region" description="Helical" evidence="12">
    <location>
        <begin position="131"/>
        <end position="153"/>
    </location>
</feature>
<comment type="subcellular location">
    <subcellularLocation>
        <location evidence="1">Membrane</location>
        <topology evidence="1">Multi-pass membrane protein</topology>
    </subcellularLocation>
</comment>
<feature type="region of interest" description="Disordered" evidence="11">
    <location>
        <begin position="826"/>
        <end position="850"/>
    </location>
</feature>
<evidence type="ECO:0000256" key="2">
    <source>
        <dbReference type="ARBA" id="ARBA00022448"/>
    </source>
</evidence>